<dbReference type="GeneID" id="63849248"/>
<dbReference type="EMBL" id="ML976617">
    <property type="protein sequence ID" value="KAF1843126.1"/>
    <property type="molecule type" value="Genomic_DNA"/>
</dbReference>
<feature type="compositionally biased region" description="Polar residues" evidence="1">
    <location>
        <begin position="301"/>
        <end position="315"/>
    </location>
</feature>
<name>A0A9P4L5M9_9PLEO</name>
<comment type="caution">
    <text evidence="2">The sequence shown here is derived from an EMBL/GenBank/DDBJ whole genome shotgun (WGS) entry which is preliminary data.</text>
</comment>
<reference evidence="2" key="1">
    <citation type="submission" date="2020-01" db="EMBL/GenBank/DDBJ databases">
        <authorList>
            <consortium name="DOE Joint Genome Institute"/>
            <person name="Haridas S."/>
            <person name="Albert R."/>
            <person name="Binder M."/>
            <person name="Bloem J."/>
            <person name="Labutti K."/>
            <person name="Salamov A."/>
            <person name="Andreopoulos B."/>
            <person name="Baker S.E."/>
            <person name="Barry K."/>
            <person name="Bills G."/>
            <person name="Bluhm B.H."/>
            <person name="Cannon C."/>
            <person name="Castanera R."/>
            <person name="Culley D.E."/>
            <person name="Daum C."/>
            <person name="Ezra D."/>
            <person name="Gonzalez J.B."/>
            <person name="Henrissat B."/>
            <person name="Kuo A."/>
            <person name="Liang C."/>
            <person name="Lipzen A."/>
            <person name="Lutzoni F."/>
            <person name="Magnuson J."/>
            <person name="Mondo S."/>
            <person name="Nolan M."/>
            <person name="Ohm R."/>
            <person name="Pangilinan J."/>
            <person name="Park H.-J."/>
            <person name="Ramirez L."/>
            <person name="Alfaro M."/>
            <person name="Sun H."/>
            <person name="Tritt A."/>
            <person name="Yoshinaga Y."/>
            <person name="Zwiers L.-H."/>
            <person name="Turgeon B.G."/>
            <person name="Goodwin S.B."/>
            <person name="Spatafora J.W."/>
            <person name="Crous P.W."/>
            <person name="Grigoriev I.V."/>
        </authorList>
    </citation>
    <scope>NUCLEOTIDE SEQUENCE</scope>
    <source>
        <strain evidence="2">CBS 394.84</strain>
    </source>
</reference>
<protein>
    <submittedName>
        <fullName evidence="2">Uncharacterized protein</fullName>
    </submittedName>
</protein>
<accession>A0A9P4L5M9</accession>
<keyword evidence="3" id="KW-1185">Reference proteome</keyword>
<evidence type="ECO:0000313" key="3">
    <source>
        <dbReference type="Proteomes" id="UP000800039"/>
    </source>
</evidence>
<organism evidence="2 3">
    <name type="scientific">Cucurbitaria berberidis CBS 394.84</name>
    <dbReference type="NCBI Taxonomy" id="1168544"/>
    <lineage>
        <taxon>Eukaryota</taxon>
        <taxon>Fungi</taxon>
        <taxon>Dikarya</taxon>
        <taxon>Ascomycota</taxon>
        <taxon>Pezizomycotina</taxon>
        <taxon>Dothideomycetes</taxon>
        <taxon>Pleosporomycetidae</taxon>
        <taxon>Pleosporales</taxon>
        <taxon>Pleosporineae</taxon>
        <taxon>Cucurbitariaceae</taxon>
        <taxon>Cucurbitaria</taxon>
    </lineage>
</organism>
<evidence type="ECO:0000256" key="1">
    <source>
        <dbReference type="SAM" id="MobiDB-lite"/>
    </source>
</evidence>
<sequence>MVLYHTSGRVVLAHEIYLEEQAQIEAGDGKGRYTDPIDRLKILDTEVTNPRERVFIVVDTQQFQTLYSYRDPTASKEILSQFSNETSKRFPPEGIDKATFMSCSTLADDVFRCEPTVRTVTVPATYPRQYTYYHSWNYFNSCKEYKPLLVKGKKYIKGLDHQMAYIRRDEIEAHLIPWFNRMEEIVRNKEQPENLRKPIRQSDLPIIEPSTELLVNIHLYNAMLQFGLPRFVQRDVIDALVFQMYQTKLNACHLETLEITVGRFYGRGVAVLDPVINHFIGTYASRSAADRKNPNGLPASLSETENPVQEPQNQNGKRKFLEYSTESGIRKQYPEDTVIVPPELPVLGHCIKHWSGVRGNGSTVAAHTGYPLNVGVYKKFFRRNATTALGNKVYNTGFGDDYEEYSTYRLNRGNYDERARRHHAKHPAGVSPSPSPPDAPVIELDDI</sequence>
<evidence type="ECO:0000313" key="2">
    <source>
        <dbReference type="EMBL" id="KAF1843126.1"/>
    </source>
</evidence>
<gene>
    <name evidence="2" type="ORF">K460DRAFT_356894</name>
</gene>
<dbReference type="RefSeq" id="XP_040785689.1">
    <property type="nucleotide sequence ID" value="XM_040931996.1"/>
</dbReference>
<proteinExistence type="predicted"/>
<dbReference type="OrthoDB" id="3798868at2759"/>
<dbReference type="AlphaFoldDB" id="A0A9P4L5M9"/>
<dbReference type="Proteomes" id="UP000800039">
    <property type="component" value="Unassembled WGS sequence"/>
</dbReference>
<feature type="region of interest" description="Disordered" evidence="1">
    <location>
        <begin position="289"/>
        <end position="318"/>
    </location>
</feature>
<feature type="region of interest" description="Disordered" evidence="1">
    <location>
        <begin position="419"/>
        <end position="447"/>
    </location>
</feature>